<keyword evidence="4" id="KW-1185">Reference proteome</keyword>
<evidence type="ECO:0000256" key="1">
    <source>
        <dbReference type="SAM" id="SignalP"/>
    </source>
</evidence>
<protein>
    <recommendedName>
        <fullName evidence="2">Glycoside hydrolase 131 catalytic N-terminal domain-containing protein</fullName>
    </recommendedName>
</protein>
<dbReference type="AlphaFoldDB" id="S3CBP7"/>
<feature type="chain" id="PRO_5004518432" description="Glycoside hydrolase 131 catalytic N-terminal domain-containing protein" evidence="1">
    <location>
        <begin position="18"/>
        <end position="287"/>
    </location>
</feature>
<dbReference type="eggNOG" id="ENOG502SKJS">
    <property type="taxonomic scope" value="Eukaryota"/>
</dbReference>
<reference evidence="3 4" key="1">
    <citation type="journal article" date="2013" name="BMC Genomics">
        <title>The genome and transcriptome of the pine saprophyte Ophiostoma piceae, and a comparison with the bark beetle-associated pine pathogen Grosmannia clavigera.</title>
        <authorList>
            <person name="Haridas S."/>
            <person name="Wang Y."/>
            <person name="Lim L."/>
            <person name="Massoumi Alamouti S."/>
            <person name="Jackman S."/>
            <person name="Docking R."/>
            <person name="Robertson G."/>
            <person name="Birol I."/>
            <person name="Bohlmann J."/>
            <person name="Breuil C."/>
        </authorList>
    </citation>
    <scope>NUCLEOTIDE SEQUENCE [LARGE SCALE GENOMIC DNA]</scope>
    <source>
        <strain evidence="3 4">UAMH 11346</strain>
    </source>
</reference>
<dbReference type="OMA" id="GQFHFGM"/>
<dbReference type="Gene3D" id="2.60.120.1160">
    <property type="match status" value="1"/>
</dbReference>
<organism evidence="3 4">
    <name type="scientific">Ophiostoma piceae (strain UAMH 11346)</name>
    <name type="common">Sap stain fungus</name>
    <dbReference type="NCBI Taxonomy" id="1262450"/>
    <lineage>
        <taxon>Eukaryota</taxon>
        <taxon>Fungi</taxon>
        <taxon>Dikarya</taxon>
        <taxon>Ascomycota</taxon>
        <taxon>Pezizomycotina</taxon>
        <taxon>Sordariomycetes</taxon>
        <taxon>Sordariomycetidae</taxon>
        <taxon>Ophiostomatales</taxon>
        <taxon>Ophiostomataceae</taxon>
        <taxon>Ophiostoma</taxon>
    </lineage>
</organism>
<dbReference type="STRING" id="1262450.S3CBP7"/>
<sequence>MISQYLSLLALPVLAAAQKCSLQFDGRIPSNLTLAAFDSNNNIYNPSNVFGKGLKFSELLQLPAVAGSLFDTKTVPVEVTISDASIFAPSADNVQTGFRRAELLPASNSGTDASTLGVKTLHFSLMQDPQRPLNLTHEYQLVFLESADFSTNQLVLKTGTIIGSTDGVDPNTLQLFGNVNANPPQVLFSTPFTPGVFNNFAVTLDFNNLTSQVFFSTGKSPLKPVTQAISNDVSGQGQFHFGMLKKPIDGGNDIVHNGTQEDGIDEGIIYGGIFEEDSSTGCISLCA</sequence>
<keyword evidence="1" id="KW-0732">Signal</keyword>
<dbReference type="HOGENOM" id="CLU_063723_1_0_1"/>
<accession>S3CBP7</accession>
<evidence type="ECO:0000259" key="2">
    <source>
        <dbReference type="Pfam" id="PF18271"/>
    </source>
</evidence>
<evidence type="ECO:0000313" key="4">
    <source>
        <dbReference type="Proteomes" id="UP000016923"/>
    </source>
</evidence>
<dbReference type="PANTHER" id="PTHR34612:SF2">
    <property type="entry name" value="GLYCOSIDE HYDROLASE 131 CATALYTIC N-TERMINAL DOMAIN-CONTAINING PROTEIN"/>
    <property type="match status" value="1"/>
</dbReference>
<dbReference type="Proteomes" id="UP000016923">
    <property type="component" value="Unassembled WGS sequence"/>
</dbReference>
<dbReference type="PANTHER" id="PTHR34612">
    <property type="entry name" value="GH131_N DOMAIN-CONTAINING PROTEIN"/>
    <property type="match status" value="1"/>
</dbReference>
<dbReference type="EMBL" id="KE148146">
    <property type="protein sequence ID" value="EPE10934.1"/>
    <property type="molecule type" value="Genomic_DNA"/>
</dbReference>
<feature type="domain" description="Glycoside hydrolase 131 catalytic N-terminal" evidence="2">
    <location>
        <begin position="22"/>
        <end position="281"/>
    </location>
</feature>
<evidence type="ECO:0000313" key="3">
    <source>
        <dbReference type="EMBL" id="EPE10934.1"/>
    </source>
</evidence>
<dbReference type="OrthoDB" id="5283326at2759"/>
<feature type="signal peptide" evidence="1">
    <location>
        <begin position="1"/>
        <end position="17"/>
    </location>
</feature>
<dbReference type="InterPro" id="IPR041524">
    <property type="entry name" value="GH131_N"/>
</dbReference>
<dbReference type="VEuPathDB" id="FungiDB:F503_06029"/>
<name>S3CBP7_OPHP1</name>
<proteinExistence type="predicted"/>
<gene>
    <name evidence="3" type="ORF">F503_06029</name>
</gene>
<dbReference type="Pfam" id="PF18271">
    <property type="entry name" value="GH131_N"/>
    <property type="match status" value="1"/>
</dbReference>